<dbReference type="SUPFAM" id="SSF69318">
    <property type="entry name" value="Integrin alpha N-terminal domain"/>
    <property type="match status" value="1"/>
</dbReference>
<evidence type="ECO:0000256" key="2">
    <source>
        <dbReference type="ARBA" id="ARBA00022692"/>
    </source>
</evidence>
<evidence type="ECO:0000256" key="1">
    <source>
        <dbReference type="ARBA" id="ARBA00004167"/>
    </source>
</evidence>
<dbReference type="OrthoDB" id="200924at2759"/>
<dbReference type="PANTHER" id="PTHR21419">
    <property type="match status" value="1"/>
</dbReference>
<dbReference type="EMBL" id="CACVKT020007140">
    <property type="protein sequence ID" value="CAC5405842.1"/>
    <property type="molecule type" value="Genomic_DNA"/>
</dbReference>
<dbReference type="InterPro" id="IPR045232">
    <property type="entry name" value="FAM234"/>
</dbReference>
<evidence type="ECO:0000256" key="6">
    <source>
        <dbReference type="SAM" id="SignalP"/>
    </source>
</evidence>
<keyword evidence="4 5" id="KW-0472">Membrane</keyword>
<feature type="domain" description="DEX1 C-terminal" evidence="7">
    <location>
        <begin position="555"/>
        <end position="646"/>
    </location>
</feature>
<dbReference type="AlphaFoldDB" id="A0A6J8DEJ7"/>
<dbReference type="InterPro" id="IPR015943">
    <property type="entry name" value="WD40/YVTN_repeat-like_dom_sf"/>
</dbReference>
<feature type="chain" id="PRO_5036181946" description="DEX1 C-terminal domain-containing protein" evidence="6">
    <location>
        <begin position="21"/>
        <end position="689"/>
    </location>
</feature>
<comment type="subcellular location">
    <subcellularLocation>
        <location evidence="1">Membrane</location>
        <topology evidence="1">Single-pass membrane protein</topology>
    </subcellularLocation>
</comment>
<dbReference type="InterPro" id="IPR056376">
    <property type="entry name" value="DEX1_C"/>
</dbReference>
<keyword evidence="6" id="KW-0732">Signal</keyword>
<proteinExistence type="predicted"/>
<keyword evidence="9" id="KW-1185">Reference proteome</keyword>
<reference evidence="8 9" key="1">
    <citation type="submission" date="2020-06" db="EMBL/GenBank/DDBJ databases">
        <authorList>
            <person name="Li R."/>
            <person name="Bekaert M."/>
        </authorList>
    </citation>
    <scope>NUCLEOTIDE SEQUENCE [LARGE SCALE GENOMIC DNA]</scope>
    <source>
        <strain evidence="9">wild</strain>
        <strain evidence="8">Wild</strain>
    </source>
</reference>
<dbReference type="Proteomes" id="UP000507470">
    <property type="component" value="Unassembled WGS sequence"/>
</dbReference>
<evidence type="ECO:0000256" key="3">
    <source>
        <dbReference type="ARBA" id="ARBA00022989"/>
    </source>
</evidence>
<dbReference type="InterPro" id="IPR028994">
    <property type="entry name" value="Integrin_alpha_N"/>
</dbReference>
<dbReference type="GO" id="GO:0016020">
    <property type="term" value="C:membrane"/>
    <property type="evidence" value="ECO:0007669"/>
    <property type="project" value="UniProtKB-SubCell"/>
</dbReference>
<protein>
    <recommendedName>
        <fullName evidence="7">DEX1 C-terminal domain-containing protein</fullName>
    </recommendedName>
</protein>
<organism evidence="8 9">
    <name type="scientific">Mytilus coruscus</name>
    <name type="common">Sea mussel</name>
    <dbReference type="NCBI Taxonomy" id="42192"/>
    <lineage>
        <taxon>Eukaryota</taxon>
        <taxon>Metazoa</taxon>
        <taxon>Spiralia</taxon>
        <taxon>Lophotrochozoa</taxon>
        <taxon>Mollusca</taxon>
        <taxon>Bivalvia</taxon>
        <taxon>Autobranchia</taxon>
        <taxon>Pteriomorphia</taxon>
        <taxon>Mytilida</taxon>
        <taxon>Mytiloidea</taxon>
        <taxon>Mytilidae</taxon>
        <taxon>Mytilinae</taxon>
        <taxon>Mytilus</taxon>
    </lineage>
</organism>
<keyword evidence="3 5" id="KW-1133">Transmembrane helix</keyword>
<sequence length="689" mass="77027">MNNQTILLLLLFCFTRNIENIEPISSKVQSERVEKLRCGYNIDTLWTAELAHSPFAAAPLITDVDGNGKHEIIAAPFSESFTVLQGQNGQILHHSSWPAVNLDNSVHASPLQFDIDHDGMLDIMFILSSGELRFYSPDGQRLKDKTYQIDPVYVSKAWYQYELILNAPTIDKYAFVEKPKGDEFQHVVPVDAHVLSTPVLIDLNNDKRVEELVISVSYFFEEDDFLAKGSNKKEQLNGLKYEDIGKFLLSGITVVNLTTLEPLWTKVLDLTQITAEFPAYNLFTPTVITAEFPAYNLFTPTVVDIQGDFSPLEIVLGTSAGNLYLLDHTGQVKDGWPKSSGSIHGQITVADLNGDDTLDIVAIDTSGDVVCYNSDGKTQWEIQITGTSTAGSRLYDVNNDNVLDVIITTNVGDIFALDGMNGQILPNWPVKLGKKISSNVLVTKISTAHTTPDMLVLTDDGYLHVISMDLKCKTKFTLGETTLVQLLAHDLVEGSDGLEILVATNDGALICLGSSQGPTDIFIDEEKDKERLKYSLQSETKSPNDFIYGYIKPNLYITRYSRIEEEVTGSEFYLEYDISDMSKKAGPYEIRVYFGFHLLQNTSHAGPGLYSVKVPAFNEPSHGHIIIVMRNRHGMIVTDSYTIRFNRLIMEDLQWLLVTPFIAMLIILLVLHGFPMKDLLPYTHQSKTR</sequence>
<evidence type="ECO:0000313" key="8">
    <source>
        <dbReference type="EMBL" id="CAC5405842.1"/>
    </source>
</evidence>
<accession>A0A6J8DEJ7</accession>
<dbReference type="EMBL" id="CACVKT020007140">
    <property type="protein sequence ID" value="CAC5405845.1"/>
    <property type="molecule type" value="Genomic_DNA"/>
</dbReference>
<evidence type="ECO:0000256" key="4">
    <source>
        <dbReference type="ARBA" id="ARBA00023136"/>
    </source>
</evidence>
<evidence type="ECO:0000259" key="7">
    <source>
        <dbReference type="Pfam" id="PF23722"/>
    </source>
</evidence>
<name>A0A6J8DEJ7_MYTCO</name>
<feature type="signal peptide" evidence="6">
    <location>
        <begin position="1"/>
        <end position="20"/>
    </location>
</feature>
<evidence type="ECO:0000256" key="5">
    <source>
        <dbReference type="SAM" id="Phobius"/>
    </source>
</evidence>
<dbReference type="Pfam" id="PF23722">
    <property type="entry name" value="Beta-sand_DEX1"/>
    <property type="match status" value="1"/>
</dbReference>
<dbReference type="Gene3D" id="2.130.10.10">
    <property type="entry name" value="YVTN repeat-like/Quinoprotein amine dehydrogenase"/>
    <property type="match status" value="1"/>
</dbReference>
<dbReference type="PANTHER" id="PTHR21419:SF23">
    <property type="entry name" value="PROTEIN DEFECTIVE IN EXINE FORMATION 1"/>
    <property type="match status" value="1"/>
</dbReference>
<keyword evidence="2 5" id="KW-0812">Transmembrane</keyword>
<feature type="transmembrane region" description="Helical" evidence="5">
    <location>
        <begin position="653"/>
        <end position="674"/>
    </location>
</feature>
<gene>
    <name evidence="8" type="ORF">MCOR_39490</name>
</gene>
<evidence type="ECO:0000313" key="9">
    <source>
        <dbReference type="Proteomes" id="UP000507470"/>
    </source>
</evidence>